<dbReference type="RefSeq" id="WP_069960486.1">
    <property type="nucleotide sequence ID" value="NZ_CP016094.1"/>
</dbReference>
<organism evidence="7 8">
    <name type="scientific">Lacunisphaera limnophila</name>
    <dbReference type="NCBI Taxonomy" id="1838286"/>
    <lineage>
        <taxon>Bacteria</taxon>
        <taxon>Pseudomonadati</taxon>
        <taxon>Verrucomicrobiota</taxon>
        <taxon>Opitutia</taxon>
        <taxon>Opitutales</taxon>
        <taxon>Opitutaceae</taxon>
        <taxon>Lacunisphaera</taxon>
    </lineage>
</organism>
<dbReference type="EMBL" id="CP016094">
    <property type="protein sequence ID" value="AOS43095.1"/>
    <property type="molecule type" value="Genomic_DNA"/>
</dbReference>
<comment type="subcellular location">
    <subcellularLocation>
        <location evidence="1">Cell membrane</location>
        <topology evidence="1">Multi-pass membrane protein</topology>
    </subcellularLocation>
</comment>
<evidence type="ECO:0000256" key="2">
    <source>
        <dbReference type="ARBA" id="ARBA00022475"/>
    </source>
</evidence>
<feature type="transmembrane region" description="Helical" evidence="6">
    <location>
        <begin position="107"/>
        <end position="128"/>
    </location>
</feature>
<evidence type="ECO:0000256" key="5">
    <source>
        <dbReference type="ARBA" id="ARBA00023136"/>
    </source>
</evidence>
<feature type="transmembrane region" description="Helical" evidence="6">
    <location>
        <begin position="52"/>
        <end position="71"/>
    </location>
</feature>
<keyword evidence="3 6" id="KW-0812">Transmembrane</keyword>
<sequence length="253" mass="28037">MRHYLTILSHEIRALLYNPSTYIAAVLFLLVMGFIFTGILDDYSRTPQETPPAVVFFQLFWIPVFFMVPLLTMKSFAEERRLGTLETLLTTPVSTTEVVLGKFSAAYLFYVLLWATTLGFHYILQVYARDVRYLDSGPLIGGYLFVAISGLLFIAVGILASAVTRSQAVAGILSFTLLLALIGGLSYVSELGALNQDFLSPMRTTLEGLRIPGHVDDFTHGIVDTRQVFFYLTGSILALLFSILGVEAKILNS</sequence>
<keyword evidence="5 6" id="KW-0472">Membrane</keyword>
<gene>
    <name evidence="7" type="ORF">Verru16b_00136</name>
</gene>
<dbReference type="InterPro" id="IPR051449">
    <property type="entry name" value="ABC-2_transporter_component"/>
</dbReference>
<dbReference type="OrthoDB" id="9794512at2"/>
<dbReference type="Pfam" id="PF12679">
    <property type="entry name" value="ABC2_membrane_2"/>
    <property type="match status" value="1"/>
</dbReference>
<dbReference type="GO" id="GO:0005886">
    <property type="term" value="C:plasma membrane"/>
    <property type="evidence" value="ECO:0007669"/>
    <property type="project" value="UniProtKB-SubCell"/>
</dbReference>
<dbReference type="Proteomes" id="UP000095228">
    <property type="component" value="Chromosome"/>
</dbReference>
<accession>A0A1I7PHK9</accession>
<evidence type="ECO:0000256" key="3">
    <source>
        <dbReference type="ARBA" id="ARBA00022692"/>
    </source>
</evidence>
<evidence type="ECO:0000313" key="8">
    <source>
        <dbReference type="Proteomes" id="UP000095228"/>
    </source>
</evidence>
<evidence type="ECO:0000256" key="6">
    <source>
        <dbReference type="SAM" id="Phobius"/>
    </source>
</evidence>
<feature type="transmembrane region" description="Helical" evidence="6">
    <location>
        <begin position="140"/>
        <end position="161"/>
    </location>
</feature>
<dbReference type="AlphaFoldDB" id="A0A1I7PHK9"/>
<reference evidence="7 8" key="1">
    <citation type="submission" date="2016-06" db="EMBL/GenBank/DDBJ databases">
        <title>Three novel species with peptidoglycan cell walls form the new genus Lacunisphaera gen. nov. in the family Opitutaceae of the verrucomicrobial subdivision 4.</title>
        <authorList>
            <person name="Rast P."/>
            <person name="Gloeckner I."/>
            <person name="Jogler M."/>
            <person name="Boedeker C."/>
            <person name="Jeske O."/>
            <person name="Wiegand S."/>
            <person name="Reinhardt R."/>
            <person name="Schumann P."/>
            <person name="Rohde M."/>
            <person name="Spring S."/>
            <person name="Gloeckner F.O."/>
            <person name="Jogler C."/>
        </authorList>
    </citation>
    <scope>NUCLEOTIDE SEQUENCE [LARGE SCALE GENOMIC DNA]</scope>
    <source>
        <strain evidence="7 8">IG16b</strain>
    </source>
</reference>
<dbReference type="KEGG" id="obg:Verru16b_00136"/>
<keyword evidence="4 6" id="KW-1133">Transmembrane helix</keyword>
<dbReference type="GO" id="GO:0140359">
    <property type="term" value="F:ABC-type transporter activity"/>
    <property type="evidence" value="ECO:0007669"/>
    <property type="project" value="InterPro"/>
</dbReference>
<keyword evidence="2" id="KW-1003">Cell membrane</keyword>
<proteinExistence type="predicted"/>
<evidence type="ECO:0000256" key="4">
    <source>
        <dbReference type="ARBA" id="ARBA00022989"/>
    </source>
</evidence>
<feature type="transmembrane region" description="Helical" evidence="6">
    <location>
        <begin position="168"/>
        <end position="188"/>
    </location>
</feature>
<name>A0A1I7PHK9_9BACT</name>
<dbReference type="STRING" id="1838286.Verru16b_00136"/>
<dbReference type="PANTHER" id="PTHR30294">
    <property type="entry name" value="MEMBRANE COMPONENT OF ABC TRANSPORTER YHHJ-RELATED"/>
    <property type="match status" value="1"/>
</dbReference>
<evidence type="ECO:0000256" key="1">
    <source>
        <dbReference type="ARBA" id="ARBA00004651"/>
    </source>
</evidence>
<evidence type="ECO:0000313" key="7">
    <source>
        <dbReference type="EMBL" id="AOS43095.1"/>
    </source>
</evidence>
<keyword evidence="8" id="KW-1185">Reference proteome</keyword>
<feature type="transmembrane region" description="Helical" evidence="6">
    <location>
        <begin position="228"/>
        <end position="246"/>
    </location>
</feature>
<feature type="transmembrane region" description="Helical" evidence="6">
    <location>
        <begin position="21"/>
        <end position="40"/>
    </location>
</feature>
<protein>
    <submittedName>
        <fullName evidence="7">ABC-2 family transporter protein</fullName>
    </submittedName>
</protein>
<dbReference type="PANTHER" id="PTHR30294:SF29">
    <property type="entry name" value="MULTIDRUG ABC TRANSPORTER PERMEASE YBHS-RELATED"/>
    <property type="match status" value="1"/>
</dbReference>